<dbReference type="InterPro" id="IPR011335">
    <property type="entry name" value="Restrct_endonuc-II-like"/>
</dbReference>
<dbReference type="InterPro" id="IPR019080">
    <property type="entry name" value="YqaJ_viral_recombinase"/>
</dbReference>
<dbReference type="OrthoDB" id="46225at2"/>
<reference evidence="3 4" key="1">
    <citation type="journal article" date="2016" name="Genome Announc.">
        <title>Whole-Genome Sequence of Rummeliibacillus stabekisii Strain PP9 Isolated from Antarctic Soil.</title>
        <authorList>
            <person name="da Mota F.F."/>
            <person name="Vollu R.E."/>
            <person name="Jurelevicius D."/>
            <person name="Seldin L."/>
        </authorList>
    </citation>
    <scope>NUCLEOTIDE SEQUENCE [LARGE SCALE GENOMIC DNA]</scope>
    <source>
        <strain evidence="3 4">PP9</strain>
    </source>
</reference>
<evidence type="ECO:0000259" key="2">
    <source>
        <dbReference type="Pfam" id="PF09588"/>
    </source>
</evidence>
<proteinExistence type="predicted"/>
<evidence type="ECO:0000256" key="1">
    <source>
        <dbReference type="SAM" id="Coils"/>
    </source>
</evidence>
<dbReference type="KEGG" id="rst:ATY39_14070"/>
<dbReference type="RefSeq" id="WP_066790812.1">
    <property type="nucleotide sequence ID" value="NZ_CP014806.1"/>
</dbReference>
<dbReference type="PANTHER" id="PTHR46609">
    <property type="entry name" value="EXONUCLEASE, PHAGE-TYPE/RECB, C-TERMINAL DOMAIN-CONTAINING PROTEIN"/>
    <property type="match status" value="1"/>
</dbReference>
<sequence>MVQHFISTVDMSRQDWLKERQKGIGGSDSSVILGFNKWKSPFQLYLEKTGEHVEEIDNEFIYWGNVLEDVVAKEFEVRTGKKVRRMNKMLKHKDYPFIQANLDRVVVGEKALLECKTTSTYNKDVWEGDSVPAAYICQVQHYLAVTDYEKAYIAVLIGGNQFVWKEIERDEEFIDLLIKHEKNFWENHVLTEIPPEIDGSPSAAELLQKLYPVDDGSAIVLDEQANTLIEAIESTKAEKKSLENQLKEYENKLKMQLESASEGYSERFKVTYKSQTRKTIDSKRLKADAPEVYEKYSKELNARVLKIKEAN</sequence>
<gene>
    <name evidence="3" type="ORF">ATY39_14070</name>
</gene>
<feature type="domain" description="YqaJ viral recombinase" evidence="2">
    <location>
        <begin position="15"/>
        <end position="149"/>
    </location>
</feature>
<dbReference type="AlphaFoldDB" id="A0A143HG63"/>
<reference evidence="4" key="2">
    <citation type="submission" date="2016-03" db="EMBL/GenBank/DDBJ databases">
        <authorList>
            <person name="Ploux O."/>
        </authorList>
    </citation>
    <scope>NUCLEOTIDE SEQUENCE [LARGE SCALE GENOMIC DNA]</scope>
    <source>
        <strain evidence="4">PP9</strain>
    </source>
</reference>
<dbReference type="InterPro" id="IPR011604">
    <property type="entry name" value="PDDEXK-like_dom_sf"/>
</dbReference>
<dbReference type="SUPFAM" id="SSF52980">
    <property type="entry name" value="Restriction endonuclease-like"/>
    <property type="match status" value="1"/>
</dbReference>
<keyword evidence="4" id="KW-1185">Reference proteome</keyword>
<dbReference type="STRING" id="241244.ATY39_14070"/>
<dbReference type="InterPro" id="IPR051703">
    <property type="entry name" value="NF-kappa-B_Signaling_Reg"/>
</dbReference>
<organism evidence="3 4">
    <name type="scientific">Rummeliibacillus stabekisii</name>
    <dbReference type="NCBI Taxonomy" id="241244"/>
    <lineage>
        <taxon>Bacteria</taxon>
        <taxon>Bacillati</taxon>
        <taxon>Bacillota</taxon>
        <taxon>Bacilli</taxon>
        <taxon>Bacillales</taxon>
        <taxon>Caryophanaceae</taxon>
        <taxon>Rummeliibacillus</taxon>
    </lineage>
</organism>
<name>A0A143HG63_9BACL</name>
<evidence type="ECO:0000313" key="4">
    <source>
        <dbReference type="Proteomes" id="UP000076021"/>
    </source>
</evidence>
<dbReference type="Pfam" id="PF09588">
    <property type="entry name" value="YqaJ"/>
    <property type="match status" value="1"/>
</dbReference>
<keyword evidence="1" id="KW-0175">Coiled coil</keyword>
<feature type="coiled-coil region" evidence="1">
    <location>
        <begin position="225"/>
        <end position="259"/>
    </location>
</feature>
<evidence type="ECO:0000313" key="3">
    <source>
        <dbReference type="EMBL" id="AMX00440.1"/>
    </source>
</evidence>
<accession>A0A143HG63</accession>
<protein>
    <recommendedName>
        <fullName evidence="2">YqaJ viral recombinase domain-containing protein</fullName>
    </recommendedName>
</protein>
<dbReference type="NCBIfam" id="TIGR03033">
    <property type="entry name" value="phage_rel_nuc"/>
    <property type="match status" value="1"/>
</dbReference>
<dbReference type="EMBL" id="CP014806">
    <property type="protein sequence ID" value="AMX00440.1"/>
    <property type="molecule type" value="Genomic_DNA"/>
</dbReference>
<dbReference type="Gene3D" id="3.90.320.10">
    <property type="match status" value="1"/>
</dbReference>
<dbReference type="InterPro" id="IPR017482">
    <property type="entry name" value="Lambda-type_endonuclease"/>
</dbReference>
<dbReference type="PANTHER" id="PTHR46609:SF6">
    <property type="entry name" value="EXONUCLEASE, PHAGE-TYPE_RECB, C-TERMINAL DOMAIN-CONTAINING PROTEIN-RELATED"/>
    <property type="match status" value="1"/>
</dbReference>
<dbReference type="Proteomes" id="UP000076021">
    <property type="component" value="Chromosome"/>
</dbReference>